<evidence type="ECO:0000313" key="2">
    <source>
        <dbReference type="EnsemblPlants" id="Solyc04g016590.3.1"/>
    </source>
</evidence>
<feature type="signal peptide" evidence="1">
    <location>
        <begin position="1"/>
        <end position="23"/>
    </location>
</feature>
<accession>A0A3Q7GSV8</accession>
<protein>
    <recommendedName>
        <fullName evidence="4">Secreted protein</fullName>
    </recommendedName>
</protein>
<feature type="chain" id="PRO_5018553113" description="Secreted protein" evidence="1">
    <location>
        <begin position="24"/>
        <end position="87"/>
    </location>
</feature>
<dbReference type="EnsemblPlants" id="Solyc04g016590.3.1">
    <property type="protein sequence ID" value="Solyc04g016590.3.1"/>
    <property type="gene ID" value="Solyc04g016590.3"/>
</dbReference>
<dbReference type="AlphaFoldDB" id="A0A3Q7GSV8"/>
<name>A0A3Q7GSV8_SOLLC</name>
<dbReference type="Proteomes" id="UP000004994">
    <property type="component" value="Chromosome 4"/>
</dbReference>
<dbReference type="Gramene" id="Solyc04g016590.3.1">
    <property type="protein sequence ID" value="Solyc04g016590.3.1"/>
    <property type="gene ID" value="Solyc04g016590.3"/>
</dbReference>
<evidence type="ECO:0000313" key="3">
    <source>
        <dbReference type="Proteomes" id="UP000004994"/>
    </source>
</evidence>
<keyword evidence="3" id="KW-1185">Reference proteome</keyword>
<proteinExistence type="predicted"/>
<dbReference type="PaxDb" id="4081-Solyc04g016590.2.1"/>
<organism evidence="2">
    <name type="scientific">Solanum lycopersicum</name>
    <name type="common">Tomato</name>
    <name type="synonym">Lycopersicon esculentum</name>
    <dbReference type="NCBI Taxonomy" id="4081"/>
    <lineage>
        <taxon>Eukaryota</taxon>
        <taxon>Viridiplantae</taxon>
        <taxon>Streptophyta</taxon>
        <taxon>Embryophyta</taxon>
        <taxon>Tracheophyta</taxon>
        <taxon>Spermatophyta</taxon>
        <taxon>Magnoliopsida</taxon>
        <taxon>eudicotyledons</taxon>
        <taxon>Gunneridae</taxon>
        <taxon>Pentapetalae</taxon>
        <taxon>asterids</taxon>
        <taxon>lamiids</taxon>
        <taxon>Solanales</taxon>
        <taxon>Solanaceae</taxon>
        <taxon>Solanoideae</taxon>
        <taxon>Solaneae</taxon>
        <taxon>Solanum</taxon>
        <taxon>Solanum subgen. Lycopersicon</taxon>
    </lineage>
</organism>
<keyword evidence="1" id="KW-0732">Signal</keyword>
<reference evidence="2" key="1">
    <citation type="journal article" date="2012" name="Nature">
        <title>The tomato genome sequence provides insights into fleshy fruit evolution.</title>
        <authorList>
            <consortium name="Tomato Genome Consortium"/>
        </authorList>
    </citation>
    <scope>NUCLEOTIDE SEQUENCE [LARGE SCALE GENOMIC DNA]</scope>
    <source>
        <strain evidence="2">cv. Heinz 1706</strain>
    </source>
</reference>
<sequence>MMMRLSLRLMILLLLLPSWSSKGEHLAGSNEPIKIEGRACHNSASLTGWGLVFYGVISSSQEERKRRRKRNDHTDVGLSLFTGNKVV</sequence>
<evidence type="ECO:0008006" key="4">
    <source>
        <dbReference type="Google" id="ProtNLM"/>
    </source>
</evidence>
<reference evidence="2" key="2">
    <citation type="submission" date="2019-01" db="UniProtKB">
        <authorList>
            <consortium name="EnsemblPlants"/>
        </authorList>
    </citation>
    <scope>IDENTIFICATION</scope>
    <source>
        <strain evidence="2">cv. Heinz 1706</strain>
    </source>
</reference>
<evidence type="ECO:0000256" key="1">
    <source>
        <dbReference type="SAM" id="SignalP"/>
    </source>
</evidence>
<dbReference type="InParanoid" id="A0A3Q7GSV8"/>